<keyword evidence="2 7" id="KW-0813">Transport</keyword>
<keyword evidence="5 7" id="KW-1133">Transmembrane helix</keyword>
<dbReference type="Proteomes" id="UP001451571">
    <property type="component" value="Chromosome"/>
</dbReference>
<reference evidence="9 10" key="1">
    <citation type="submission" date="2024-02" db="EMBL/GenBank/DDBJ databases">
        <title>Bacterial strain from lacustrine sediment.</title>
        <authorList>
            <person name="Petit C."/>
            <person name="Fadhlaoui K."/>
        </authorList>
    </citation>
    <scope>NUCLEOTIDE SEQUENCE [LARGE SCALE GENOMIC DNA]</scope>
    <source>
        <strain evidence="9 10">IPX-CK</strain>
    </source>
</reference>
<evidence type="ECO:0000256" key="2">
    <source>
        <dbReference type="ARBA" id="ARBA00022448"/>
    </source>
</evidence>
<comment type="subcellular location">
    <subcellularLocation>
        <location evidence="1 7">Cell membrane</location>
        <topology evidence="1 7">Multi-pass membrane protein</topology>
    </subcellularLocation>
</comment>
<feature type="transmembrane region" description="Helical" evidence="7">
    <location>
        <begin position="55"/>
        <end position="81"/>
    </location>
</feature>
<dbReference type="Pfam" id="PF00528">
    <property type="entry name" value="BPD_transp_1"/>
    <property type="match status" value="1"/>
</dbReference>
<dbReference type="PROSITE" id="PS50928">
    <property type="entry name" value="ABC_TM1"/>
    <property type="match status" value="1"/>
</dbReference>
<feature type="transmembrane region" description="Helical" evidence="7">
    <location>
        <begin position="207"/>
        <end position="228"/>
    </location>
</feature>
<dbReference type="PANTHER" id="PTHR30193">
    <property type="entry name" value="ABC TRANSPORTER PERMEASE PROTEIN"/>
    <property type="match status" value="1"/>
</dbReference>
<evidence type="ECO:0000256" key="7">
    <source>
        <dbReference type="RuleBase" id="RU363032"/>
    </source>
</evidence>
<feature type="transmembrane region" description="Helical" evidence="7">
    <location>
        <begin position="101"/>
        <end position="122"/>
    </location>
</feature>
<evidence type="ECO:0000256" key="4">
    <source>
        <dbReference type="ARBA" id="ARBA00022692"/>
    </source>
</evidence>
<keyword evidence="10" id="KW-1185">Reference proteome</keyword>
<dbReference type="SUPFAM" id="SSF161098">
    <property type="entry name" value="MetI-like"/>
    <property type="match status" value="1"/>
</dbReference>
<evidence type="ECO:0000313" key="10">
    <source>
        <dbReference type="Proteomes" id="UP001451571"/>
    </source>
</evidence>
<feature type="transmembrane region" description="Helical" evidence="7">
    <location>
        <begin position="6"/>
        <end position="34"/>
    </location>
</feature>
<feature type="transmembrane region" description="Helical" evidence="7">
    <location>
        <begin position="154"/>
        <end position="176"/>
    </location>
</feature>
<dbReference type="InterPro" id="IPR051393">
    <property type="entry name" value="ABC_transporter_permease"/>
</dbReference>
<evidence type="ECO:0000256" key="1">
    <source>
        <dbReference type="ARBA" id="ARBA00004651"/>
    </source>
</evidence>
<feature type="domain" description="ABC transmembrane type-1" evidence="8">
    <location>
        <begin position="65"/>
        <end position="281"/>
    </location>
</feature>
<comment type="similarity">
    <text evidence="7">Belongs to the binding-protein-dependent transport system permease family.</text>
</comment>
<accession>A0ABZ3F0T3</accession>
<dbReference type="EMBL" id="CP146256">
    <property type="protein sequence ID" value="XAH75517.1"/>
    <property type="molecule type" value="Genomic_DNA"/>
</dbReference>
<proteinExistence type="inferred from homology"/>
<name>A0ABZ3F0T3_9FIRM</name>
<sequence length="291" mass="32953">MKNNKIVLIVLIPVFLQVGIFIILPIVGGFIISFMDYNPLREDNTFIMFDNYRILFSDAAFLQALTNTLLFVLITVTANMILSLTLAQLITTFRSNKTRSFFRMVFFLPCIAPMVATSVVWARSIYSVRNGLLNIFFNLFGSLGANWLGDPHTILGSIIIFTLWADIGYNIILFSAGLDGIPAEFYEACKIDGANSFQRFFRITLPLLGRTFAFVIIMTLISHFNMFAQFSEMVAKSSPQNAGLVLTSYIYKTAFEYKNLGYASAISMALFAIIMIITLVQQRLNRVDWEY</sequence>
<feature type="transmembrane region" description="Helical" evidence="7">
    <location>
        <begin position="131"/>
        <end position="148"/>
    </location>
</feature>
<keyword evidence="4 7" id="KW-0812">Transmembrane</keyword>
<keyword evidence="3" id="KW-1003">Cell membrane</keyword>
<dbReference type="Gene3D" id="1.10.3720.10">
    <property type="entry name" value="MetI-like"/>
    <property type="match status" value="1"/>
</dbReference>
<gene>
    <name evidence="9" type="ORF">V6984_07095</name>
</gene>
<evidence type="ECO:0000256" key="5">
    <source>
        <dbReference type="ARBA" id="ARBA00022989"/>
    </source>
</evidence>
<dbReference type="InterPro" id="IPR035906">
    <property type="entry name" value="MetI-like_sf"/>
</dbReference>
<dbReference type="RefSeq" id="WP_342759083.1">
    <property type="nucleotide sequence ID" value="NZ_CP146256.1"/>
</dbReference>
<evidence type="ECO:0000256" key="3">
    <source>
        <dbReference type="ARBA" id="ARBA00022475"/>
    </source>
</evidence>
<evidence type="ECO:0000259" key="8">
    <source>
        <dbReference type="PROSITE" id="PS50928"/>
    </source>
</evidence>
<dbReference type="InterPro" id="IPR000515">
    <property type="entry name" value="MetI-like"/>
</dbReference>
<dbReference type="CDD" id="cd06261">
    <property type="entry name" value="TM_PBP2"/>
    <property type="match status" value="1"/>
</dbReference>
<organism evidence="9 10">
    <name type="scientific">Kineothrix sedimenti</name>
    <dbReference type="NCBI Taxonomy" id="3123317"/>
    <lineage>
        <taxon>Bacteria</taxon>
        <taxon>Bacillati</taxon>
        <taxon>Bacillota</taxon>
        <taxon>Clostridia</taxon>
        <taxon>Lachnospirales</taxon>
        <taxon>Lachnospiraceae</taxon>
        <taxon>Kineothrix</taxon>
    </lineage>
</organism>
<feature type="transmembrane region" description="Helical" evidence="7">
    <location>
        <begin position="260"/>
        <end position="280"/>
    </location>
</feature>
<evidence type="ECO:0000256" key="6">
    <source>
        <dbReference type="ARBA" id="ARBA00023136"/>
    </source>
</evidence>
<evidence type="ECO:0000313" key="9">
    <source>
        <dbReference type="EMBL" id="XAH75517.1"/>
    </source>
</evidence>
<protein>
    <submittedName>
        <fullName evidence="9">Sugar ABC transporter permease</fullName>
    </submittedName>
</protein>
<keyword evidence="6 7" id="KW-0472">Membrane</keyword>
<dbReference type="PANTHER" id="PTHR30193:SF37">
    <property type="entry name" value="INNER MEMBRANE ABC TRANSPORTER PERMEASE PROTEIN YCJO"/>
    <property type="match status" value="1"/>
</dbReference>